<gene>
    <name evidence="3" type="ordered locus">Sthe_1722</name>
</gene>
<feature type="transmembrane region" description="Helical" evidence="2">
    <location>
        <begin position="155"/>
        <end position="174"/>
    </location>
</feature>
<feature type="transmembrane region" description="Helical" evidence="2">
    <location>
        <begin position="90"/>
        <end position="111"/>
    </location>
</feature>
<name>D1C4I9_SPHTD</name>
<feature type="region of interest" description="Disordered" evidence="1">
    <location>
        <begin position="267"/>
        <end position="304"/>
    </location>
</feature>
<proteinExistence type="predicted"/>
<feature type="transmembrane region" description="Helical" evidence="2">
    <location>
        <begin position="241"/>
        <end position="262"/>
    </location>
</feature>
<dbReference type="InParanoid" id="D1C4I9"/>
<dbReference type="AlphaFoldDB" id="D1C4I9"/>
<organism evidence="3 4">
    <name type="scientific">Sphaerobacter thermophilus (strain ATCC 49802 / DSM 20745 / KCCM 41009 / NCIMB 13125 / S 6022)</name>
    <dbReference type="NCBI Taxonomy" id="479434"/>
    <lineage>
        <taxon>Bacteria</taxon>
        <taxon>Pseudomonadati</taxon>
        <taxon>Thermomicrobiota</taxon>
        <taxon>Thermomicrobia</taxon>
        <taxon>Sphaerobacterales</taxon>
        <taxon>Sphaerobacterineae</taxon>
        <taxon>Sphaerobacteraceae</taxon>
        <taxon>Sphaerobacter</taxon>
    </lineage>
</organism>
<dbReference type="KEGG" id="sti:Sthe_1722"/>
<keyword evidence="2" id="KW-0812">Transmembrane</keyword>
<evidence type="ECO:0000256" key="2">
    <source>
        <dbReference type="SAM" id="Phobius"/>
    </source>
</evidence>
<feature type="transmembrane region" description="Helical" evidence="2">
    <location>
        <begin position="57"/>
        <end position="78"/>
    </location>
</feature>
<evidence type="ECO:0000313" key="4">
    <source>
        <dbReference type="Proteomes" id="UP000002027"/>
    </source>
</evidence>
<accession>D1C4I9</accession>
<reference evidence="3 4" key="2">
    <citation type="journal article" date="2010" name="Stand. Genomic Sci.">
        <title>Complete genome sequence of Desulfohalobium retbaense type strain (HR(100)).</title>
        <authorList>
            <person name="Spring S."/>
            <person name="Nolan M."/>
            <person name="Lapidus A."/>
            <person name="Glavina Del Rio T."/>
            <person name="Copeland A."/>
            <person name="Tice H."/>
            <person name="Cheng J.F."/>
            <person name="Lucas S."/>
            <person name="Land M."/>
            <person name="Chen F."/>
            <person name="Bruce D."/>
            <person name="Goodwin L."/>
            <person name="Pitluck S."/>
            <person name="Ivanova N."/>
            <person name="Mavromatis K."/>
            <person name="Mikhailova N."/>
            <person name="Pati A."/>
            <person name="Chen A."/>
            <person name="Palaniappan K."/>
            <person name="Hauser L."/>
            <person name="Chang Y.J."/>
            <person name="Jeffries C.D."/>
            <person name="Munk C."/>
            <person name="Kiss H."/>
            <person name="Chain P."/>
            <person name="Han C."/>
            <person name="Brettin T."/>
            <person name="Detter J.C."/>
            <person name="Schuler E."/>
            <person name="Goker M."/>
            <person name="Rohde M."/>
            <person name="Bristow J."/>
            <person name="Eisen J.A."/>
            <person name="Markowitz V."/>
            <person name="Hugenholtz P."/>
            <person name="Kyrpides N.C."/>
            <person name="Klenk H.P."/>
        </authorList>
    </citation>
    <scope>NUCLEOTIDE SEQUENCE [LARGE SCALE GENOMIC DNA]</scope>
    <source>
        <strain evidence="4">ATCC 49802 / DSM 20745 / S 6022</strain>
    </source>
</reference>
<reference evidence="4" key="1">
    <citation type="submission" date="2009-11" db="EMBL/GenBank/DDBJ databases">
        <title>The complete chromosome 1 of Sphaerobacter thermophilus DSM 20745.</title>
        <authorList>
            <person name="Lucas S."/>
            <person name="Copeland A."/>
            <person name="Lapidus A."/>
            <person name="Glavina del Rio T."/>
            <person name="Dalin E."/>
            <person name="Tice H."/>
            <person name="Bruce D."/>
            <person name="Goodwin L."/>
            <person name="Pitluck S."/>
            <person name="Kyrpides N."/>
            <person name="Mavromatis K."/>
            <person name="Ivanova N."/>
            <person name="Mikhailova N."/>
            <person name="LaButti K.M."/>
            <person name="Clum A."/>
            <person name="Sun H.I."/>
            <person name="Brettin T."/>
            <person name="Detter J.C."/>
            <person name="Han C."/>
            <person name="Larimer F."/>
            <person name="Land M."/>
            <person name="Hauser L."/>
            <person name="Markowitz V."/>
            <person name="Cheng J.F."/>
            <person name="Hugenholtz P."/>
            <person name="Woyke T."/>
            <person name="Wu D."/>
            <person name="Steenblock K."/>
            <person name="Schneider S."/>
            <person name="Pukall R."/>
            <person name="Goeker M."/>
            <person name="Klenk H.P."/>
            <person name="Eisen J.A."/>
        </authorList>
    </citation>
    <scope>NUCLEOTIDE SEQUENCE [LARGE SCALE GENOMIC DNA]</scope>
    <source>
        <strain evidence="4">ATCC 49802 / DSM 20745 / S 6022</strain>
    </source>
</reference>
<feature type="transmembrane region" description="Helical" evidence="2">
    <location>
        <begin position="180"/>
        <end position="202"/>
    </location>
</feature>
<keyword evidence="2" id="KW-0472">Membrane</keyword>
<keyword evidence="2" id="KW-1133">Transmembrane helix</keyword>
<feature type="transmembrane region" description="Helical" evidence="2">
    <location>
        <begin position="209"/>
        <end position="229"/>
    </location>
</feature>
<evidence type="ECO:0000313" key="3">
    <source>
        <dbReference type="EMBL" id="ACZ39156.1"/>
    </source>
</evidence>
<protein>
    <submittedName>
        <fullName evidence="3">Uncharacterized protein</fullName>
    </submittedName>
</protein>
<keyword evidence="4" id="KW-1185">Reference proteome</keyword>
<dbReference type="HOGENOM" id="CLU_914995_0_0_0"/>
<dbReference type="RefSeq" id="WP_012872203.1">
    <property type="nucleotide sequence ID" value="NC_013523.1"/>
</dbReference>
<dbReference type="EMBL" id="CP001823">
    <property type="protein sequence ID" value="ACZ39156.1"/>
    <property type="molecule type" value="Genomic_DNA"/>
</dbReference>
<feature type="transmembrane region" description="Helical" evidence="2">
    <location>
        <begin position="131"/>
        <end position="148"/>
    </location>
</feature>
<feature type="compositionally biased region" description="Basic residues" evidence="1">
    <location>
        <begin position="274"/>
        <end position="284"/>
    </location>
</feature>
<dbReference type="Proteomes" id="UP000002027">
    <property type="component" value="Chromosome 1"/>
</dbReference>
<dbReference type="OrthoDB" id="10000079at2"/>
<sequence length="304" mass="32332">MERWEPSTSTQERARVAPPRVVRPAGDRRAVWANAILAAGGRAGIGLALIGSRVVPLPALVQAGLSVVVLLALLLGTFRAWRTGWPAWGTVWLMDFATLTLLTPVLVWNGFVASGPARMMAAERRAYLETILAAFVLLVLLGGVAGWIGGRRVGLAGILLLPAVLQAPALVPALTDYRDATVFVALAGVYLLSALATGAAWLAPSVWRLWLAPLAAVVYLIVLLLGPGLGALTQRPAPVSGFHPLLIAFGLVLVAAAPLFGVRGRPAVSGPRPHWPRRARARRRPAVEERSDVAEVGPTSERWR</sequence>
<feature type="transmembrane region" description="Helical" evidence="2">
    <location>
        <begin position="30"/>
        <end position="51"/>
    </location>
</feature>
<evidence type="ECO:0000256" key="1">
    <source>
        <dbReference type="SAM" id="MobiDB-lite"/>
    </source>
</evidence>